<dbReference type="EMBL" id="AP028912">
    <property type="protein sequence ID" value="BES93179.1"/>
    <property type="molecule type" value="Genomic_DNA"/>
</dbReference>
<evidence type="ECO:0000256" key="4">
    <source>
        <dbReference type="ARBA" id="ARBA00022679"/>
    </source>
</evidence>
<reference evidence="8 9" key="1">
    <citation type="submission" date="2023-09" db="EMBL/GenBank/DDBJ databases">
        <title>Nesidiocoris tenuis whole genome shotgun sequence.</title>
        <authorList>
            <person name="Shibata T."/>
            <person name="Shimoda M."/>
            <person name="Kobayashi T."/>
            <person name="Uehara T."/>
        </authorList>
    </citation>
    <scope>NUCLEOTIDE SEQUENCE [LARGE SCALE GENOMIC DNA]</scope>
    <source>
        <strain evidence="8 9">Japan</strain>
    </source>
</reference>
<evidence type="ECO:0000256" key="6">
    <source>
        <dbReference type="ARBA" id="ARBA00048612"/>
    </source>
</evidence>
<dbReference type="SUPFAM" id="SSF53335">
    <property type="entry name" value="S-adenosyl-L-methionine-dependent methyltransferases"/>
    <property type="match status" value="1"/>
</dbReference>
<evidence type="ECO:0000313" key="9">
    <source>
        <dbReference type="Proteomes" id="UP001307889"/>
    </source>
</evidence>
<dbReference type="Gene3D" id="3.40.50.12710">
    <property type="match status" value="1"/>
</dbReference>
<evidence type="ECO:0000256" key="5">
    <source>
        <dbReference type="ARBA" id="ARBA00023128"/>
    </source>
</evidence>
<dbReference type="Pfam" id="PF02636">
    <property type="entry name" value="Methyltransf_28"/>
    <property type="match status" value="1"/>
</dbReference>
<comment type="function">
    <text evidence="7">Arginine methyltransferase involved in the assembly or stability of mitochondrial NADH:ubiquinone oxidoreductase complex (complex I).</text>
</comment>
<evidence type="ECO:0000256" key="1">
    <source>
        <dbReference type="ARBA" id="ARBA00004173"/>
    </source>
</evidence>
<dbReference type="PANTHER" id="PTHR12049">
    <property type="entry name" value="PROTEIN ARGININE METHYLTRANSFERASE NDUFAF7, MITOCHONDRIAL"/>
    <property type="match status" value="1"/>
</dbReference>
<proteinExistence type="inferred from homology"/>
<comment type="subcellular location">
    <subcellularLocation>
        <location evidence="1 7">Mitochondrion</location>
    </subcellularLocation>
</comment>
<gene>
    <name evidence="8" type="ORF">NTJ_05988</name>
</gene>
<accession>A0ABN7APH5</accession>
<evidence type="ECO:0000256" key="3">
    <source>
        <dbReference type="ARBA" id="ARBA00022603"/>
    </source>
</evidence>
<name>A0ABN7APH5_9HEMI</name>
<keyword evidence="3 7" id="KW-0489">Methyltransferase</keyword>
<evidence type="ECO:0000313" key="8">
    <source>
        <dbReference type="EMBL" id="BES93179.1"/>
    </source>
</evidence>
<protein>
    <recommendedName>
        <fullName evidence="7">Protein arginine methyltransferase NDUFAF7</fullName>
        <ecNumber evidence="7">2.1.1.320</ecNumber>
    </recommendedName>
</protein>
<dbReference type="PANTHER" id="PTHR12049:SF7">
    <property type="entry name" value="PROTEIN ARGININE METHYLTRANSFERASE NDUFAF7, MITOCHONDRIAL"/>
    <property type="match status" value="1"/>
</dbReference>
<dbReference type="EC" id="2.1.1.320" evidence="7"/>
<organism evidence="8 9">
    <name type="scientific">Nesidiocoris tenuis</name>
    <dbReference type="NCBI Taxonomy" id="355587"/>
    <lineage>
        <taxon>Eukaryota</taxon>
        <taxon>Metazoa</taxon>
        <taxon>Ecdysozoa</taxon>
        <taxon>Arthropoda</taxon>
        <taxon>Hexapoda</taxon>
        <taxon>Insecta</taxon>
        <taxon>Pterygota</taxon>
        <taxon>Neoptera</taxon>
        <taxon>Paraneoptera</taxon>
        <taxon>Hemiptera</taxon>
        <taxon>Heteroptera</taxon>
        <taxon>Panheteroptera</taxon>
        <taxon>Cimicomorpha</taxon>
        <taxon>Miridae</taxon>
        <taxon>Dicyphina</taxon>
        <taxon>Nesidiocoris</taxon>
    </lineage>
</organism>
<comment type="catalytic activity">
    <reaction evidence="6 7">
        <text>L-arginyl-[protein] + 2 S-adenosyl-L-methionine = N(omega),N(omega)'-dimethyl-L-arginyl-[protein] + 2 S-adenosyl-L-homocysteine + 2 H(+)</text>
        <dbReference type="Rhea" id="RHEA:48108"/>
        <dbReference type="Rhea" id="RHEA-COMP:10532"/>
        <dbReference type="Rhea" id="RHEA-COMP:11992"/>
        <dbReference type="ChEBI" id="CHEBI:15378"/>
        <dbReference type="ChEBI" id="CHEBI:29965"/>
        <dbReference type="ChEBI" id="CHEBI:57856"/>
        <dbReference type="ChEBI" id="CHEBI:59789"/>
        <dbReference type="ChEBI" id="CHEBI:88221"/>
        <dbReference type="EC" id="2.1.1.320"/>
    </reaction>
</comment>
<sequence>MRALFAGGARLGRFMGRKYSPRFERPVRSIFSQQLKTRIELCGPITVADYMKEVLTRPKTGYYMNKDVFGARGDFITSPEISQLFGEMLAIWVISEWRKIGSPRPFQLVELGPGRGTMMADILRVFGKLGVTGDTLEVHLVEVSESLSEIQASNLCREHGSAAESDKHPFYYRGLTDREISVFWHKSVEQLPEKFSVIVAHEFFDALPIHKFQRTSNGWREVLVDVDPQDSQKLRMVTSSIPTPASLLLIRESETRDHIEVSPSSGALMQFLAQRLEEFGGFALIADYGHSGDKGDTFRAFKKHQLHDPLCEPGTADLTADVDFSYLKKAVGDKLISFGPVTQHEFLKRLHIDVRLKKLLASSTKEQQDELLSGYKMIMDEKGMGTAFKFMCFFPAVLAEFFISHPVAGFYPET</sequence>
<dbReference type="Proteomes" id="UP001307889">
    <property type="component" value="Chromosome 4"/>
</dbReference>
<comment type="similarity">
    <text evidence="2 7">Belongs to the NDUFAF7 family.</text>
</comment>
<keyword evidence="5 7" id="KW-0496">Mitochondrion</keyword>
<keyword evidence="4 7" id="KW-0808">Transferase</keyword>
<evidence type="ECO:0000256" key="2">
    <source>
        <dbReference type="ARBA" id="ARBA00005891"/>
    </source>
</evidence>
<keyword evidence="9" id="KW-1185">Reference proteome</keyword>
<dbReference type="InterPro" id="IPR029063">
    <property type="entry name" value="SAM-dependent_MTases_sf"/>
</dbReference>
<evidence type="ECO:0000256" key="7">
    <source>
        <dbReference type="RuleBase" id="RU364114"/>
    </source>
</evidence>
<dbReference type="InterPro" id="IPR003788">
    <property type="entry name" value="NDUFAF7"/>
</dbReference>
<dbReference type="InterPro" id="IPR038375">
    <property type="entry name" value="NDUFAF7_sf"/>
</dbReference>